<dbReference type="EMBL" id="JARGDH010000001">
    <property type="protein sequence ID" value="KAL0278550.1"/>
    <property type="molecule type" value="Genomic_DNA"/>
</dbReference>
<dbReference type="EMBL" id="JARGDH010000001">
    <property type="protein sequence ID" value="KAL0278551.1"/>
    <property type="molecule type" value="Genomic_DNA"/>
</dbReference>
<dbReference type="InterPro" id="IPR056264">
    <property type="entry name" value="R2_ABCA1-4-like"/>
</dbReference>
<dbReference type="GO" id="GO:0005524">
    <property type="term" value="F:ATP binding"/>
    <property type="evidence" value="ECO:0007669"/>
    <property type="project" value="UniProtKB-KW"/>
</dbReference>
<dbReference type="GO" id="GO:0016887">
    <property type="term" value="F:ATP hydrolysis activity"/>
    <property type="evidence" value="ECO:0007669"/>
    <property type="project" value="InterPro"/>
</dbReference>
<dbReference type="GO" id="GO:0140359">
    <property type="term" value="F:ABC-type transporter activity"/>
    <property type="evidence" value="ECO:0007669"/>
    <property type="project" value="InterPro"/>
</dbReference>
<feature type="transmembrane region" description="Helical" evidence="7">
    <location>
        <begin position="930"/>
        <end position="950"/>
    </location>
</feature>
<feature type="transmembrane region" description="Helical" evidence="7">
    <location>
        <begin position="1108"/>
        <end position="1128"/>
    </location>
</feature>
<keyword evidence="3" id="KW-0547">Nucleotide-binding</keyword>
<organism evidence="9">
    <name type="scientific">Menopon gallinae</name>
    <name type="common">poultry shaft louse</name>
    <dbReference type="NCBI Taxonomy" id="328185"/>
    <lineage>
        <taxon>Eukaryota</taxon>
        <taxon>Metazoa</taxon>
        <taxon>Ecdysozoa</taxon>
        <taxon>Arthropoda</taxon>
        <taxon>Hexapoda</taxon>
        <taxon>Insecta</taxon>
        <taxon>Pterygota</taxon>
        <taxon>Neoptera</taxon>
        <taxon>Paraneoptera</taxon>
        <taxon>Psocodea</taxon>
        <taxon>Troctomorpha</taxon>
        <taxon>Phthiraptera</taxon>
        <taxon>Amblycera</taxon>
        <taxon>Menoponidae</taxon>
        <taxon>Menopon</taxon>
    </lineage>
</organism>
<dbReference type="FunFam" id="3.40.50.300:FF:000327">
    <property type="entry name" value="ATP-binding cassette sub-family A member 3"/>
    <property type="match status" value="1"/>
</dbReference>
<feature type="transmembrane region" description="Helical" evidence="7">
    <location>
        <begin position="376"/>
        <end position="394"/>
    </location>
</feature>
<keyword evidence="2 7" id="KW-0812">Transmembrane</keyword>
<feature type="transmembrane region" description="Helical" evidence="7">
    <location>
        <begin position="479"/>
        <end position="500"/>
    </location>
</feature>
<evidence type="ECO:0000256" key="7">
    <source>
        <dbReference type="SAM" id="Phobius"/>
    </source>
</evidence>
<evidence type="ECO:0000313" key="9">
    <source>
        <dbReference type="EMBL" id="KAL0278550.1"/>
    </source>
</evidence>
<proteinExistence type="predicted"/>
<feature type="transmembrane region" description="Helical" evidence="7">
    <location>
        <begin position="1253"/>
        <end position="1273"/>
    </location>
</feature>
<feature type="transmembrane region" description="Helical" evidence="7">
    <location>
        <begin position="401"/>
        <end position="422"/>
    </location>
</feature>
<dbReference type="GO" id="GO:0005319">
    <property type="term" value="F:lipid transporter activity"/>
    <property type="evidence" value="ECO:0007669"/>
    <property type="project" value="TreeGrafter"/>
</dbReference>
<evidence type="ECO:0000256" key="6">
    <source>
        <dbReference type="ARBA" id="ARBA00023136"/>
    </source>
</evidence>
<dbReference type="SUPFAM" id="SSF52540">
    <property type="entry name" value="P-loop containing nucleoside triphosphate hydrolases"/>
    <property type="match status" value="2"/>
</dbReference>
<comment type="caution">
    <text evidence="9">The sequence shown here is derived from an EMBL/GenBank/DDBJ whole genome shotgun (WGS) entry which is preliminary data.</text>
</comment>
<dbReference type="PROSITE" id="PS50893">
    <property type="entry name" value="ABC_TRANSPORTER_2"/>
    <property type="match status" value="2"/>
</dbReference>
<evidence type="ECO:0000256" key="4">
    <source>
        <dbReference type="ARBA" id="ARBA00022840"/>
    </source>
</evidence>
<dbReference type="CDD" id="cd03263">
    <property type="entry name" value="ABC_subfamily_A"/>
    <property type="match status" value="2"/>
</dbReference>
<dbReference type="PANTHER" id="PTHR19229:SF250">
    <property type="entry name" value="ABC TRANSPORTER DOMAIN-CONTAINING PROTEIN-RELATED"/>
    <property type="match status" value="1"/>
</dbReference>
<keyword evidence="4" id="KW-0067">ATP-binding</keyword>
<feature type="transmembrane region" description="Helical" evidence="7">
    <location>
        <begin position="1140"/>
        <end position="1159"/>
    </location>
</feature>
<dbReference type="SMART" id="SM00382">
    <property type="entry name" value="AAA"/>
    <property type="match status" value="2"/>
</dbReference>
<dbReference type="Pfam" id="PF00005">
    <property type="entry name" value="ABC_tran"/>
    <property type="match status" value="2"/>
</dbReference>
<sequence length="1704" mass="192201">MNETFRRLLLLMWKNWLMQRRRRMKMVVDIFIPLFIAAFLLFVRYQVEVTTYESITSYKPFSVDYIPQFPMMNPALFKMKNISLSGSETSSDRILRDALLPENILDAIIIPRAILVSSPDTEPVGDLMTKVCTKLGAFCIRAENSEELEKIMTVRNDKLPRPRDILLAGVAFPEVSSKIETSLDQVRIRFPAELRFPYRKGIGGVPRNWVTGLTFPMFQVPGPRDAGADKGGIPGYYEEGFLGIQNAISSSLLETRLGSSETNPLPKLNITLKRYPYPSYDIDPLLVVMQNILPFLFVVSFLFSLNTIVEKITTEKERRLKVVMKIMGLSDSLRWTSWFIYSFLFLGLLVTILLIVLKVEFFYDRAVFPHSDWSCLAVFLFTYACATITFAFLISSLLQKASVASIVSGMAWFLMYMPFYIIQRKYAEINTTVKCLTSLFLNTGMGIGFQIILMFESAGVGSQWDNFAKSASPDDGMSMLLVIAMMWLDCLIYLCLALYIENVFPGKYGTPLPYYYPFQRSYWSNKETKNTSRADENLNSLENVDYPLEEPPKGLNAGVQIKNLRKVYGKKNKPAVKNLCFNAYEGQITALLGFNGAGKTTTLSILTGIYPPTSGTAVVAGYDIRTNMKDVRRNLGFCPQYNVLFDELTVKEHLKFFGSLRGLNEAEVKEDTEKYLNLLKLKDKKNTLAKYLSGGMKRKLSVTLAMCGNTKVLIFDEPTAGMDPRARRSLWDLLKGAKKGRTIIITTHHLDEADLLGDRVAIMSEGKLDCHGSTFFLKQHYSCGYHLIIVKKDNCDVQKVTDLVRKHIPEEIKPEDVGMELSYQLDKKYLNRFEKLFSAIEREKVALKITNFGVTHTSLEDVFKSIADGAKRQTETEIKEVPLNERKRDHDVTVNVPESEKLSGFPLLRNRVLAMFYKYIKSSLRSWKSYLMLLVMTVAGVGTGIFTIRVNNSLLDLPPRTMDLQNFPNPIVSVQATESCKGICRKYFEAYRDAMLKDNVKVVSLNSSVDIDEYLLGECDKDIFNYRGKNVLATTFSVDSEDRVQITGSFNGVPYHLPPTALSYIYNAIFKTAVDPQAGLTIINEPLPYKEETKVNIQGTILNTGFQVAIFVCFTYVFVASYFIVFPVIERGIKAKHLQFVSGVGIITFWSTCYLWNFLMSLGPNITLLIALAAFQEDGFKEADELGYCAVALLFFFVAVLPLMYVGSLMFSKPSLGFTLMSFFNIITGMYTLMLILILRLLDFKDLAHDLDWVFSLFPLYLLGRSIQNIYIFSSKQEKCKLLPKPLVDACLEKVGSIWDWDEPGIGRNLTLSVIDGVFLFILLIIIESGVFNFLKRKGAPVVDSQKERDNDVSAERAKVTAIPLEERASDYGLIINGITKSFNKNVAVNNLYLVVANGECFGLLGANGAGKTTTFRILTGDEFPSSGNVYVKGFNLKKDLHKIHRLTGYCPQFDALFDNLTGREHLRIYCLLRGIPPADIEQTSVRLARELLFEEFLDKKAGDYSGGNKRKLSTALALIGNPPVVYLDEPTAGIDPVAKRHIWAVVTKLRAQGTTIILTSHSMEECEALCTRLTVMVKGEFKCLGSVQYLKGKFCSGYSLAIKVRKYIPTEGGEASNPGKSSQFYIGEIKKFVAQNFPGAKEIEEHEELLVYRIPLSDITWSQIFGLIESVKNQFNIEDYSVGQTTLEDILLMFTGTSDDETQ</sequence>
<evidence type="ECO:0000256" key="1">
    <source>
        <dbReference type="ARBA" id="ARBA00004141"/>
    </source>
</evidence>
<gene>
    <name evidence="9" type="ORF">PYX00_000345</name>
</gene>
<accession>A0AAW2I8T6</accession>
<dbReference type="InterPro" id="IPR003439">
    <property type="entry name" value="ABC_transporter-like_ATP-bd"/>
</dbReference>
<comment type="subcellular location">
    <subcellularLocation>
        <location evidence="1">Membrane</location>
        <topology evidence="1">Multi-pass membrane protein</topology>
    </subcellularLocation>
</comment>
<dbReference type="GO" id="GO:0016020">
    <property type="term" value="C:membrane"/>
    <property type="evidence" value="ECO:0007669"/>
    <property type="project" value="UniProtKB-SubCell"/>
</dbReference>
<keyword evidence="6 7" id="KW-0472">Membrane</keyword>
<feature type="transmembrane region" description="Helical" evidence="7">
    <location>
        <begin position="1218"/>
        <end position="1241"/>
    </location>
</feature>
<dbReference type="InterPro" id="IPR013525">
    <property type="entry name" value="ABC2_TM"/>
</dbReference>
<evidence type="ECO:0000256" key="2">
    <source>
        <dbReference type="ARBA" id="ARBA00022692"/>
    </source>
</evidence>
<dbReference type="Gene3D" id="3.40.50.300">
    <property type="entry name" value="P-loop containing nucleotide triphosphate hydrolases"/>
    <property type="match status" value="2"/>
</dbReference>
<feature type="transmembrane region" description="Helical" evidence="7">
    <location>
        <begin position="1314"/>
        <end position="1335"/>
    </location>
</feature>
<reference evidence="9" key="1">
    <citation type="journal article" date="2024" name="Gigascience">
        <title>Chromosome-level genome of the poultry shaft louse Menopon gallinae provides insight into the host-switching and adaptive evolution of parasitic lice.</title>
        <authorList>
            <person name="Xu Y."/>
            <person name="Ma L."/>
            <person name="Liu S."/>
            <person name="Liang Y."/>
            <person name="Liu Q."/>
            <person name="He Z."/>
            <person name="Tian L."/>
            <person name="Duan Y."/>
            <person name="Cai W."/>
            <person name="Li H."/>
            <person name="Song F."/>
        </authorList>
    </citation>
    <scope>NUCLEOTIDE SEQUENCE</scope>
    <source>
        <strain evidence="9">Cailab_2023a</strain>
    </source>
</reference>
<keyword evidence="5 7" id="KW-1133">Transmembrane helix</keyword>
<dbReference type="Pfam" id="PF12698">
    <property type="entry name" value="ABC2_membrane_3"/>
    <property type="match status" value="2"/>
</dbReference>
<evidence type="ECO:0000256" key="5">
    <source>
        <dbReference type="ARBA" id="ARBA00022989"/>
    </source>
</evidence>
<dbReference type="InterPro" id="IPR003593">
    <property type="entry name" value="AAA+_ATPase"/>
</dbReference>
<dbReference type="Pfam" id="PF23321">
    <property type="entry name" value="R1_ABCA1"/>
    <property type="match status" value="1"/>
</dbReference>
<evidence type="ECO:0000259" key="8">
    <source>
        <dbReference type="PROSITE" id="PS50893"/>
    </source>
</evidence>
<dbReference type="FunFam" id="3.40.50.300:FF:000933">
    <property type="entry name" value="ABC transporter A family member 7"/>
    <property type="match status" value="1"/>
</dbReference>
<name>A0AAW2I8T6_9NEOP</name>
<evidence type="ECO:0000256" key="3">
    <source>
        <dbReference type="ARBA" id="ARBA00022741"/>
    </source>
</evidence>
<protein>
    <recommendedName>
        <fullName evidence="8">ABC transporter domain-containing protein</fullName>
    </recommendedName>
</protein>
<feature type="domain" description="ABC transporter" evidence="8">
    <location>
        <begin position="559"/>
        <end position="790"/>
    </location>
</feature>
<dbReference type="PANTHER" id="PTHR19229">
    <property type="entry name" value="ATP-BINDING CASSETTE TRANSPORTER SUBFAMILY A ABCA"/>
    <property type="match status" value="1"/>
</dbReference>
<dbReference type="InterPro" id="IPR026082">
    <property type="entry name" value="ABCA"/>
</dbReference>
<feature type="transmembrane region" description="Helical" evidence="7">
    <location>
        <begin position="335"/>
        <end position="356"/>
    </location>
</feature>
<feature type="transmembrane region" description="Helical" evidence="7">
    <location>
        <begin position="1185"/>
        <end position="1206"/>
    </location>
</feature>
<feature type="domain" description="ABC transporter" evidence="8">
    <location>
        <begin position="1374"/>
        <end position="1604"/>
    </location>
</feature>
<dbReference type="InterPro" id="IPR027417">
    <property type="entry name" value="P-loop_NTPase"/>
</dbReference>